<name>A0A9Q5HQ85_SANBA</name>
<dbReference type="Proteomes" id="UP000757232">
    <property type="component" value="Unassembled WGS sequence"/>
</dbReference>
<accession>A0A9Q5HQ85</accession>
<proteinExistence type="predicted"/>
<protein>
    <submittedName>
        <fullName evidence="1">Uncharacterized protein</fullName>
    </submittedName>
</protein>
<evidence type="ECO:0000313" key="2">
    <source>
        <dbReference type="Proteomes" id="UP000757232"/>
    </source>
</evidence>
<evidence type="ECO:0000313" key="1">
    <source>
        <dbReference type="EMBL" id="OCB83879.1"/>
    </source>
</evidence>
<comment type="caution">
    <text evidence="1">The sequence shown here is derived from an EMBL/GenBank/DDBJ whole genome shotgun (WGS) entry which is preliminary data.</text>
</comment>
<dbReference type="AlphaFoldDB" id="A0A9Q5HQ85"/>
<organism evidence="1 2">
    <name type="scientific">Sanghuangporus baumii</name>
    <name type="common">Phellinus baumii</name>
    <dbReference type="NCBI Taxonomy" id="108892"/>
    <lineage>
        <taxon>Eukaryota</taxon>
        <taxon>Fungi</taxon>
        <taxon>Dikarya</taxon>
        <taxon>Basidiomycota</taxon>
        <taxon>Agaricomycotina</taxon>
        <taxon>Agaricomycetes</taxon>
        <taxon>Hymenochaetales</taxon>
        <taxon>Hymenochaetaceae</taxon>
        <taxon>Sanghuangporus</taxon>
    </lineage>
</organism>
<sequence length="278" mass="31488">MLQEQYTLHLPSGETQMYNMSDIHSDLDDGQELFNVVNTIMRDGSQMVSFPLTLQWRIASYANDMFKVAKKRKKETSSLREVILWLESDLHAGFQDQAANIDEPLRTHILKMCFGAPLGVIQEFQRNWRHARLPSGGTSSVSVTTSARTKGNVKEEEVKGLKPDAVLSWKYAIDHFLAIMRRENGNVESKDPSPNTVFDTKVFCDAASSICASLKDQLKEEEKTKVFLLHIHFAHAMLEDSVVAFEILTKSNILWEYGSEAVHSIELPLKLDEDRDAA</sequence>
<dbReference type="EMBL" id="LNZH02000217">
    <property type="protein sequence ID" value="OCB83879.1"/>
    <property type="molecule type" value="Genomic_DNA"/>
</dbReference>
<gene>
    <name evidence="1" type="ORF">A7U60_g9085</name>
</gene>
<reference evidence="1" key="1">
    <citation type="submission" date="2016-06" db="EMBL/GenBank/DDBJ databases">
        <title>Draft Genome sequence of the fungus Inonotus baumii.</title>
        <authorList>
            <person name="Zhu H."/>
            <person name="Lin W."/>
        </authorList>
    </citation>
    <scope>NUCLEOTIDE SEQUENCE</scope>
    <source>
        <strain evidence="1">821</strain>
    </source>
</reference>
<keyword evidence="2" id="KW-1185">Reference proteome</keyword>